<dbReference type="HOGENOM" id="CLU_403715_0_0_6"/>
<comment type="catalytic activity">
    <reaction evidence="1">
        <text>ATP + protein L-histidine = ADP + protein N-phospho-L-histidine.</text>
        <dbReference type="EC" id="2.7.13.3"/>
    </reaction>
</comment>
<evidence type="ECO:0000256" key="6">
    <source>
        <dbReference type="ARBA" id="ARBA00022777"/>
    </source>
</evidence>
<evidence type="ECO:0000256" key="5">
    <source>
        <dbReference type="ARBA" id="ARBA00022679"/>
    </source>
</evidence>
<name>B3PL44_CELJU</name>
<keyword evidence="8" id="KW-1133">Transmembrane helix</keyword>
<keyword evidence="4" id="KW-0597">Phosphoprotein</keyword>
<feature type="transmembrane region" description="Helical" evidence="8">
    <location>
        <begin position="434"/>
        <end position="453"/>
    </location>
</feature>
<feature type="transmembrane region" description="Helical" evidence="8">
    <location>
        <begin position="184"/>
        <end position="206"/>
    </location>
</feature>
<dbReference type="Pfam" id="PF00512">
    <property type="entry name" value="HisKA"/>
    <property type="match status" value="1"/>
</dbReference>
<dbReference type="SMART" id="SM00387">
    <property type="entry name" value="HATPase_c"/>
    <property type="match status" value="1"/>
</dbReference>
<dbReference type="eggNOG" id="COG4251">
    <property type="taxonomic scope" value="Bacteria"/>
</dbReference>
<dbReference type="GO" id="GO:0000155">
    <property type="term" value="F:phosphorelay sensor kinase activity"/>
    <property type="evidence" value="ECO:0007669"/>
    <property type="project" value="InterPro"/>
</dbReference>
<dbReference type="Proteomes" id="UP000001036">
    <property type="component" value="Chromosome"/>
</dbReference>
<sequence>MVNKSDLKQIFHRLIYTGCKVPPHAHHNDWIVSQGLWIERDMHNITAYLPGRLAIVFGTALLLILTGVTVIFTWHYPGALAGIYAYTSLMAYNTAIGFLIAGLGLLLLLKNHRGGLITSSLLLVLLGVITLLDLVAGFSLNSTQWFEVMLAQAPDRRQPMSPTTAVAFITAGMAYVLGGNQKGYPSILVCLAGILIIFIAVIGLLGRGFDTLPSFAWLGIKMAPQTAIGFMLLGSGLITLRVHAAVIAFNRLAFFYRLLTGFIFMSLLFLCIGSISMLQIRNVASLTQQIYQQPLQIKNTALRIKATVSTLNRVLKDIAVDPTEDHHQEISQKMTEARSRIDQDIYFLAQLQPGAQVLSELKHHLELWYAQIREAQIELQASNFSGYRELTLRQNQETAIDLEGLCDTLALKAQKEIEQLNLQASDTERRAANLMLLVIAGFFIAGIAIAALITRSLSWQLQQIRLAMLAIADDKSRILIPFLDHPHEIGDMAKTLAVFAHNNDERRRYAQLLLQHQQDLEAINRRLAQTNKELETFAYVASHDLKSPLRGIAQLSSWIEEDLAGGETEEVNKHTRMMRNRIARMEKLLDDLLVFYRAGKTQGNLALVPVAQMARELFDIHNTKPGLRLELDEDLPVFETLAAPFEQVIRNLFSNAIKHHDREQGWIAIHCNTRDHRFYEFQVCDDGPGIPEKFQERVFGMFQTLKPRDELEGSGMGLALIKKLVEIYGGQIRLHSQGRGCCFTFTWPQKITPTGSSIPLQGVA</sequence>
<dbReference type="STRING" id="498211.CJA_2558"/>
<dbReference type="GO" id="GO:0030295">
    <property type="term" value="F:protein kinase activator activity"/>
    <property type="evidence" value="ECO:0007669"/>
    <property type="project" value="TreeGrafter"/>
</dbReference>
<feature type="domain" description="Histidine kinase" evidence="9">
    <location>
        <begin position="540"/>
        <end position="751"/>
    </location>
</feature>
<feature type="transmembrane region" description="Helical" evidence="8">
    <location>
        <begin position="226"/>
        <end position="247"/>
    </location>
</feature>
<dbReference type="InterPro" id="IPR024478">
    <property type="entry name" value="HlyB_4HB_MCP"/>
</dbReference>
<feature type="coiled-coil region" evidence="7">
    <location>
        <begin position="410"/>
        <end position="437"/>
    </location>
</feature>
<evidence type="ECO:0000256" key="4">
    <source>
        <dbReference type="ARBA" id="ARBA00022553"/>
    </source>
</evidence>
<dbReference type="Pfam" id="PF12729">
    <property type="entry name" value="4HB_MCP_1"/>
    <property type="match status" value="1"/>
</dbReference>
<dbReference type="InterPro" id="IPR003660">
    <property type="entry name" value="HAMP_dom"/>
</dbReference>
<keyword evidence="8" id="KW-0472">Membrane</keyword>
<accession>B3PL44</accession>
<dbReference type="InterPro" id="IPR003661">
    <property type="entry name" value="HisK_dim/P_dom"/>
</dbReference>
<dbReference type="InterPro" id="IPR004358">
    <property type="entry name" value="Sig_transdc_His_kin-like_C"/>
</dbReference>
<keyword evidence="7" id="KW-0175">Coiled coil</keyword>
<dbReference type="PANTHER" id="PTHR42878:SF15">
    <property type="entry name" value="BACTERIOPHYTOCHROME"/>
    <property type="match status" value="1"/>
</dbReference>
<dbReference type="PROSITE" id="PS50109">
    <property type="entry name" value="HIS_KIN"/>
    <property type="match status" value="1"/>
</dbReference>
<dbReference type="EC" id="2.7.13.3" evidence="3"/>
<proteinExistence type="predicted"/>
<dbReference type="GO" id="GO:0016020">
    <property type="term" value="C:membrane"/>
    <property type="evidence" value="ECO:0007669"/>
    <property type="project" value="UniProtKB-SubCell"/>
</dbReference>
<dbReference type="Gene3D" id="6.10.340.10">
    <property type="match status" value="1"/>
</dbReference>
<reference evidence="11 12" key="1">
    <citation type="journal article" date="2008" name="J. Bacteriol.">
        <title>Insights into plant cell wall degradation from the genome sequence of the soil bacterium Cellvibrio japonicus.</title>
        <authorList>
            <person name="Deboy R.T."/>
            <person name="Mongodin E.F."/>
            <person name="Fouts D.E."/>
            <person name="Tailford L.E."/>
            <person name="Khouri H."/>
            <person name="Emerson J.B."/>
            <person name="Mohamoud Y."/>
            <person name="Watkins K."/>
            <person name="Henrissat B."/>
            <person name="Gilbert H.J."/>
            <person name="Nelson K.E."/>
        </authorList>
    </citation>
    <scope>NUCLEOTIDE SEQUENCE [LARGE SCALE GENOMIC DNA]</scope>
    <source>
        <strain evidence="11 12">Ueda107</strain>
    </source>
</reference>
<dbReference type="SUPFAM" id="SSF47384">
    <property type="entry name" value="Homodimeric domain of signal transducing histidine kinase"/>
    <property type="match status" value="1"/>
</dbReference>
<evidence type="ECO:0000256" key="3">
    <source>
        <dbReference type="ARBA" id="ARBA00012438"/>
    </source>
</evidence>
<dbReference type="InterPro" id="IPR003594">
    <property type="entry name" value="HATPase_dom"/>
</dbReference>
<dbReference type="SMART" id="SM00388">
    <property type="entry name" value="HisKA"/>
    <property type="match status" value="1"/>
</dbReference>
<dbReference type="PRINTS" id="PR00344">
    <property type="entry name" value="BCTRLSENSOR"/>
</dbReference>
<evidence type="ECO:0000259" key="10">
    <source>
        <dbReference type="PROSITE" id="PS50885"/>
    </source>
</evidence>
<keyword evidence="5" id="KW-0808">Transferase</keyword>
<feature type="transmembrane region" description="Helical" evidence="8">
    <location>
        <begin position="53"/>
        <end position="77"/>
    </location>
</feature>
<keyword evidence="6 11" id="KW-0418">Kinase</keyword>
<dbReference type="AlphaFoldDB" id="B3PL44"/>
<dbReference type="PROSITE" id="PS50885">
    <property type="entry name" value="HAMP"/>
    <property type="match status" value="1"/>
</dbReference>
<evidence type="ECO:0000256" key="1">
    <source>
        <dbReference type="ARBA" id="ARBA00000085"/>
    </source>
</evidence>
<comment type="subcellular location">
    <subcellularLocation>
        <location evidence="2">Membrane</location>
    </subcellularLocation>
</comment>
<keyword evidence="12" id="KW-1185">Reference proteome</keyword>
<dbReference type="PANTHER" id="PTHR42878">
    <property type="entry name" value="TWO-COMPONENT HISTIDINE KINASE"/>
    <property type="match status" value="1"/>
</dbReference>
<dbReference type="Pfam" id="PF02518">
    <property type="entry name" value="HATPase_c"/>
    <property type="match status" value="1"/>
</dbReference>
<dbReference type="SUPFAM" id="SSF55874">
    <property type="entry name" value="ATPase domain of HSP90 chaperone/DNA topoisomerase II/histidine kinase"/>
    <property type="match status" value="1"/>
</dbReference>
<gene>
    <name evidence="11" type="ordered locus">CJA_2558</name>
</gene>
<organism evidence="11 12">
    <name type="scientific">Cellvibrio japonicus (strain Ueda107)</name>
    <name type="common">Pseudomonas fluorescens subsp. cellulosa</name>
    <dbReference type="NCBI Taxonomy" id="498211"/>
    <lineage>
        <taxon>Bacteria</taxon>
        <taxon>Pseudomonadati</taxon>
        <taxon>Pseudomonadota</taxon>
        <taxon>Gammaproteobacteria</taxon>
        <taxon>Cellvibrionales</taxon>
        <taxon>Cellvibrionaceae</taxon>
        <taxon>Cellvibrio</taxon>
    </lineage>
</organism>
<evidence type="ECO:0000313" key="12">
    <source>
        <dbReference type="Proteomes" id="UP000001036"/>
    </source>
</evidence>
<dbReference type="InterPro" id="IPR036890">
    <property type="entry name" value="HATPase_C_sf"/>
</dbReference>
<evidence type="ECO:0000259" key="9">
    <source>
        <dbReference type="PROSITE" id="PS50109"/>
    </source>
</evidence>
<dbReference type="InterPro" id="IPR050351">
    <property type="entry name" value="BphY/WalK/GraS-like"/>
</dbReference>
<feature type="transmembrane region" description="Helical" evidence="8">
    <location>
        <begin position="83"/>
        <end position="109"/>
    </location>
</feature>
<dbReference type="GO" id="GO:0007234">
    <property type="term" value="P:osmosensory signaling via phosphorelay pathway"/>
    <property type="evidence" value="ECO:0007669"/>
    <property type="project" value="TreeGrafter"/>
</dbReference>
<dbReference type="KEGG" id="cja:CJA_2558"/>
<dbReference type="GO" id="GO:0000156">
    <property type="term" value="F:phosphorelay response regulator activity"/>
    <property type="evidence" value="ECO:0007669"/>
    <property type="project" value="TreeGrafter"/>
</dbReference>
<dbReference type="CDD" id="cd00082">
    <property type="entry name" value="HisKA"/>
    <property type="match status" value="1"/>
</dbReference>
<dbReference type="InterPro" id="IPR036097">
    <property type="entry name" value="HisK_dim/P_sf"/>
</dbReference>
<evidence type="ECO:0000256" key="7">
    <source>
        <dbReference type="SAM" id="Coils"/>
    </source>
</evidence>
<dbReference type="Gene3D" id="1.10.287.130">
    <property type="match status" value="1"/>
</dbReference>
<keyword evidence="8" id="KW-0812">Transmembrane</keyword>
<dbReference type="Gene3D" id="3.30.565.10">
    <property type="entry name" value="Histidine kinase-like ATPase, C-terminal domain"/>
    <property type="match status" value="1"/>
</dbReference>
<dbReference type="EMBL" id="CP000934">
    <property type="protein sequence ID" value="ACE82930.1"/>
    <property type="molecule type" value="Genomic_DNA"/>
</dbReference>
<feature type="transmembrane region" description="Helical" evidence="8">
    <location>
        <begin position="121"/>
        <end position="140"/>
    </location>
</feature>
<protein>
    <recommendedName>
        <fullName evidence="3">histidine kinase</fullName>
        <ecNumber evidence="3">2.7.13.3</ecNumber>
    </recommendedName>
</protein>
<evidence type="ECO:0000313" key="11">
    <source>
        <dbReference type="EMBL" id="ACE82930.1"/>
    </source>
</evidence>
<dbReference type="InterPro" id="IPR005467">
    <property type="entry name" value="His_kinase_dom"/>
</dbReference>
<feature type="transmembrane region" description="Helical" evidence="8">
    <location>
        <begin position="254"/>
        <end position="278"/>
    </location>
</feature>
<evidence type="ECO:0000256" key="2">
    <source>
        <dbReference type="ARBA" id="ARBA00004370"/>
    </source>
</evidence>
<evidence type="ECO:0000256" key="8">
    <source>
        <dbReference type="SAM" id="Phobius"/>
    </source>
</evidence>
<feature type="domain" description="HAMP" evidence="10">
    <location>
        <begin position="455"/>
        <end position="508"/>
    </location>
</feature>